<dbReference type="RefSeq" id="XP_047758435.1">
    <property type="nucleotide sequence ID" value="XM_047901840.1"/>
</dbReference>
<reference evidence="5" key="1">
    <citation type="submission" date="2021-12" db="EMBL/GenBank/DDBJ databases">
        <authorList>
            <person name="Zaccaron A."/>
            <person name="Stergiopoulos I."/>
        </authorList>
    </citation>
    <scope>NUCLEOTIDE SEQUENCE</scope>
    <source>
        <strain evidence="5">Race5_Kim</strain>
    </source>
</reference>
<dbReference type="AlphaFoldDB" id="A0A9Q8P5M1"/>
<evidence type="ECO:0000313" key="6">
    <source>
        <dbReference type="Proteomes" id="UP000756132"/>
    </source>
</evidence>
<feature type="region of interest" description="Disordered" evidence="1">
    <location>
        <begin position="33"/>
        <end position="148"/>
    </location>
</feature>
<evidence type="ECO:0000313" key="5">
    <source>
        <dbReference type="EMBL" id="UJO14069.1"/>
    </source>
</evidence>
<feature type="domain" description="Rad26-like helical repeats" evidence="2">
    <location>
        <begin position="500"/>
        <end position="723"/>
    </location>
</feature>
<reference evidence="5" key="2">
    <citation type="journal article" date="2022" name="Microb. Genom.">
        <title>A chromosome-scale genome assembly of the tomato pathogen Cladosporium fulvum reveals a compartmentalized genome architecture and the presence of a dispensable chromosome.</title>
        <authorList>
            <person name="Zaccaron A.Z."/>
            <person name="Chen L.H."/>
            <person name="Samaras A."/>
            <person name="Stergiopoulos I."/>
        </authorList>
    </citation>
    <scope>NUCLEOTIDE SEQUENCE</scope>
    <source>
        <strain evidence="5">Race5_Kim</strain>
    </source>
</reference>
<feature type="region of interest" description="Disordered" evidence="1">
    <location>
        <begin position="247"/>
        <end position="377"/>
    </location>
</feature>
<dbReference type="InterPro" id="IPR048380">
    <property type="entry name" value="Rad26-like_N"/>
</dbReference>
<gene>
    <name evidence="5" type="ORF">CLAFUR5_02692</name>
</gene>
<feature type="compositionally biased region" description="Acidic residues" evidence="1">
    <location>
        <begin position="1"/>
        <end position="14"/>
    </location>
</feature>
<feature type="domain" description="Rad26-like C-terminal" evidence="3">
    <location>
        <begin position="732"/>
        <end position="793"/>
    </location>
</feature>
<dbReference type="Pfam" id="PF12331">
    <property type="entry name" value="Rad26-like_helical_rpts"/>
    <property type="match status" value="1"/>
</dbReference>
<dbReference type="InterPro" id="IPR022093">
    <property type="entry name" value="Rad26-like_helical"/>
</dbReference>
<protein>
    <recommendedName>
        <fullName evidence="7">DNA repair protein Rad26</fullName>
    </recommendedName>
</protein>
<evidence type="ECO:0000256" key="1">
    <source>
        <dbReference type="SAM" id="MobiDB-lite"/>
    </source>
</evidence>
<dbReference type="EMBL" id="CP090164">
    <property type="protein sequence ID" value="UJO14069.1"/>
    <property type="molecule type" value="Genomic_DNA"/>
</dbReference>
<evidence type="ECO:0000259" key="3">
    <source>
        <dbReference type="Pfam" id="PF21046"/>
    </source>
</evidence>
<feature type="domain" description="Rad26-like N-terminal" evidence="4">
    <location>
        <begin position="396"/>
        <end position="443"/>
    </location>
</feature>
<dbReference type="Proteomes" id="UP000756132">
    <property type="component" value="Chromosome 2"/>
</dbReference>
<dbReference type="Pfam" id="PF21046">
    <property type="entry name" value="Rad26-like_C"/>
    <property type="match status" value="1"/>
</dbReference>
<dbReference type="Pfam" id="PF21048">
    <property type="entry name" value="Rad26-like_N"/>
    <property type="match status" value="1"/>
</dbReference>
<dbReference type="OrthoDB" id="5245063at2759"/>
<dbReference type="GeneID" id="71982570"/>
<feature type="compositionally biased region" description="Acidic residues" evidence="1">
    <location>
        <begin position="810"/>
        <end position="820"/>
    </location>
</feature>
<feature type="compositionally biased region" description="Polar residues" evidence="1">
    <location>
        <begin position="127"/>
        <end position="138"/>
    </location>
</feature>
<dbReference type="InterPro" id="IPR048379">
    <property type="entry name" value="Rad26-like_C"/>
</dbReference>
<feature type="region of interest" description="Disordered" evidence="1">
    <location>
        <begin position="787"/>
        <end position="820"/>
    </location>
</feature>
<feature type="compositionally biased region" description="Basic and acidic residues" evidence="1">
    <location>
        <begin position="328"/>
        <end position="338"/>
    </location>
</feature>
<accession>A0A9Q8P5M1</accession>
<name>A0A9Q8P5M1_PASFU</name>
<dbReference type="KEGG" id="ffu:CLAFUR5_02692"/>
<evidence type="ECO:0000259" key="4">
    <source>
        <dbReference type="Pfam" id="PF21048"/>
    </source>
</evidence>
<feature type="compositionally biased region" description="Basic and acidic residues" evidence="1">
    <location>
        <begin position="249"/>
        <end position="290"/>
    </location>
</feature>
<proteinExistence type="predicted"/>
<keyword evidence="6" id="KW-1185">Reference proteome</keyword>
<evidence type="ECO:0000259" key="2">
    <source>
        <dbReference type="Pfam" id="PF12331"/>
    </source>
</evidence>
<evidence type="ECO:0008006" key="7">
    <source>
        <dbReference type="Google" id="ProtNLM"/>
    </source>
</evidence>
<organism evidence="5 6">
    <name type="scientific">Passalora fulva</name>
    <name type="common">Tomato leaf mold</name>
    <name type="synonym">Cladosporium fulvum</name>
    <dbReference type="NCBI Taxonomy" id="5499"/>
    <lineage>
        <taxon>Eukaryota</taxon>
        <taxon>Fungi</taxon>
        <taxon>Dikarya</taxon>
        <taxon>Ascomycota</taxon>
        <taxon>Pezizomycotina</taxon>
        <taxon>Dothideomycetes</taxon>
        <taxon>Dothideomycetidae</taxon>
        <taxon>Mycosphaerellales</taxon>
        <taxon>Mycosphaerellaceae</taxon>
        <taxon>Fulvia</taxon>
    </lineage>
</organism>
<feature type="region of interest" description="Disordered" evidence="1">
    <location>
        <begin position="1"/>
        <end position="20"/>
    </location>
</feature>
<sequence>MASDDDFFSDDDLDNIPSNTLDQLEQQAVLTSTQKSAVNVVRQPSVPLRKQAHNAASLNRAGGSGLNRNLPWRPPQPNRPLTQNYAHIVNNAPPASAPEPPSSDYGLDDEDVINPDEPSMVTEPASRPTNASRPSYQNRPPPRQAWKKDVDLEAAAAFAAADAELGSQTFTRFARGQPVQSAPNGGSMDVSAMLARIQELEAEQERLRRAEEAARNEALAKQGEIAIVRSNQEKEKKRFEARLSVMQKLHSDESARQKAEIDASRKEREKMETDNRFLQHDLAQEAERAKRSAGTRRAPTQRDTPRKSKRTGLGDGFDDTELQPSPSKSRDKGGDHTPKVGAKRKRPANDSPVPALSFTQPQPVLRKDSTEQTTASSFGPPVVETIVVHDDAKYRYIHQILNHTPKEDHERTVQAFIKYSFPSSPGKTLASIFHDELSRPGDDDDHLPIKLARICLRLWAGCLEDSYFSPFYLILDMLFLSLYGELSSTKAKLIEVAIPLCCRTIDYIARPAARVLKGQVLTKEESQHQDLWAQQLDVDSVMELLDNLCGAASLTFGRNEVFWKTIEFQFVLQTLGKAQPKSHNTTMLRMLTTSARSTTFGAIMPDAEAQPQQERQTIERLTVLLFEKFKPPKDEAPYTEVEIIDVHIDVLKVFRAMCLTDHGTLLLSQHRSTTGRLVRFLDSQVSRLYSQRPSLGMPRPERTPHGLTIQLVNMTTRLLHHIIHAFEDPTVLIQKLRVVHGGYHKFLVSLTRIAFSEQLVYEAGIEDEVCEAAHDILDAILGPEDGEAVQKAMETPRGTRGSTTEKATSDGDDTTMSEPG</sequence>
<dbReference type="OMA" id="EMAHEML"/>